<keyword evidence="6 10" id="KW-0812">Transmembrane</keyword>
<dbReference type="Proteomes" id="UP000319941">
    <property type="component" value="Unassembled WGS sequence"/>
</dbReference>
<dbReference type="InterPro" id="IPR003400">
    <property type="entry name" value="ExbD"/>
</dbReference>
<name>A0A558HKP1_9GAMM</name>
<dbReference type="HAMAP" id="MF_02203">
    <property type="entry name" value="TolR"/>
    <property type="match status" value="1"/>
</dbReference>
<dbReference type="Gene3D" id="3.30.420.270">
    <property type="match status" value="1"/>
</dbReference>
<proteinExistence type="inferred from homology"/>
<evidence type="ECO:0000256" key="8">
    <source>
        <dbReference type="ARBA" id="ARBA00023136"/>
    </source>
</evidence>
<dbReference type="InterPro" id="IPR014168">
    <property type="entry name" value="Tol-Pal_TolR"/>
</dbReference>
<dbReference type="PANTHER" id="PTHR30558">
    <property type="entry name" value="EXBD MEMBRANE COMPONENT OF PMF-DRIVEN MACROMOLECULE IMPORT SYSTEM"/>
    <property type="match status" value="1"/>
</dbReference>
<dbReference type="Pfam" id="PF02472">
    <property type="entry name" value="ExbD"/>
    <property type="match status" value="1"/>
</dbReference>
<dbReference type="GO" id="GO:0015031">
    <property type="term" value="P:protein transport"/>
    <property type="evidence" value="ECO:0007669"/>
    <property type="project" value="InterPro"/>
</dbReference>
<evidence type="ECO:0000256" key="5">
    <source>
        <dbReference type="ARBA" id="ARBA00022618"/>
    </source>
</evidence>
<evidence type="ECO:0000256" key="3">
    <source>
        <dbReference type="ARBA" id="ARBA00022475"/>
    </source>
</evidence>
<gene>
    <name evidence="10 11" type="primary">tolR</name>
    <name evidence="11" type="ORF">FQP86_11385</name>
</gene>
<dbReference type="GO" id="GO:0051301">
    <property type="term" value="P:cell division"/>
    <property type="evidence" value="ECO:0007669"/>
    <property type="project" value="UniProtKB-UniRule"/>
</dbReference>
<evidence type="ECO:0000256" key="10">
    <source>
        <dbReference type="HAMAP-Rule" id="MF_02203"/>
    </source>
</evidence>
<dbReference type="PANTHER" id="PTHR30558:SF7">
    <property type="entry name" value="TOL-PAL SYSTEM PROTEIN TOLR"/>
    <property type="match status" value="1"/>
</dbReference>
<evidence type="ECO:0000256" key="4">
    <source>
        <dbReference type="ARBA" id="ARBA00022519"/>
    </source>
</evidence>
<dbReference type="RefSeq" id="WP_024952913.1">
    <property type="nucleotide sequence ID" value="NZ_CAWOWR010000127.1"/>
</dbReference>
<dbReference type="OrthoDB" id="9798629at2"/>
<dbReference type="GO" id="GO:0022857">
    <property type="term" value="F:transmembrane transporter activity"/>
    <property type="evidence" value="ECO:0007669"/>
    <property type="project" value="InterPro"/>
</dbReference>
<evidence type="ECO:0000256" key="2">
    <source>
        <dbReference type="ARBA" id="ARBA00005811"/>
    </source>
</evidence>
<dbReference type="EMBL" id="VNFH01000007">
    <property type="protein sequence ID" value="TVU69699.1"/>
    <property type="molecule type" value="Genomic_DNA"/>
</dbReference>
<keyword evidence="12" id="KW-1185">Reference proteome</keyword>
<keyword evidence="3 10" id="KW-1003">Cell membrane</keyword>
<evidence type="ECO:0000256" key="6">
    <source>
        <dbReference type="ARBA" id="ARBA00022692"/>
    </source>
</evidence>
<evidence type="ECO:0000256" key="9">
    <source>
        <dbReference type="ARBA" id="ARBA00023306"/>
    </source>
</evidence>
<accession>A0A558HKP1</accession>
<organism evidence="11 12">
    <name type="scientific">Cobetia crustatorum</name>
    <dbReference type="NCBI Taxonomy" id="553385"/>
    <lineage>
        <taxon>Bacteria</taxon>
        <taxon>Pseudomonadati</taxon>
        <taxon>Pseudomonadota</taxon>
        <taxon>Gammaproteobacteria</taxon>
        <taxon>Oceanospirillales</taxon>
        <taxon>Halomonadaceae</taxon>
        <taxon>Cobetia</taxon>
    </lineage>
</organism>
<dbReference type="STRING" id="553385.GCA_000591415_03089"/>
<keyword evidence="4 10" id="KW-0997">Cell inner membrane</keyword>
<keyword evidence="8 10" id="KW-0472">Membrane</keyword>
<feature type="transmembrane region" description="Helical" evidence="10">
    <location>
        <begin position="21"/>
        <end position="40"/>
    </location>
</feature>
<evidence type="ECO:0000256" key="1">
    <source>
        <dbReference type="ARBA" id="ARBA00004162"/>
    </source>
</evidence>
<keyword evidence="9 10" id="KW-0131">Cell cycle</keyword>
<keyword evidence="5 10" id="KW-0132">Cell division</keyword>
<comment type="subunit">
    <text evidence="10">The Tol-Pal system is composed of five core proteins: the inner membrane proteins TolA, TolQ and TolR, the periplasmic protein TolB and the outer membrane protein Pal. They form a network linking the inner and outer membranes and the peptidoglycan layer.</text>
</comment>
<dbReference type="AlphaFoldDB" id="A0A558HKP1"/>
<dbReference type="NCBIfam" id="TIGR02801">
    <property type="entry name" value="tolR"/>
    <property type="match status" value="1"/>
</dbReference>
<comment type="subcellular location">
    <subcellularLocation>
        <location evidence="10">Cell inner membrane</location>
        <topology evidence="10">Single-pass membrane protein</topology>
    </subcellularLocation>
    <subcellularLocation>
        <location evidence="1">Cell membrane</location>
        <topology evidence="1">Single-pass membrane protein</topology>
    </subcellularLocation>
</comment>
<dbReference type="GO" id="GO:0005886">
    <property type="term" value="C:plasma membrane"/>
    <property type="evidence" value="ECO:0007669"/>
    <property type="project" value="UniProtKB-SubCell"/>
</dbReference>
<evidence type="ECO:0000256" key="7">
    <source>
        <dbReference type="ARBA" id="ARBA00022989"/>
    </source>
</evidence>
<comment type="caution">
    <text evidence="11">The sequence shown here is derived from an EMBL/GenBank/DDBJ whole genome shotgun (WGS) entry which is preliminary data.</text>
</comment>
<protein>
    <recommendedName>
        <fullName evidence="10">Tol-Pal system protein TolR</fullName>
    </recommendedName>
</protein>
<comment type="function">
    <text evidence="10">Part of the Tol-Pal system, which plays a role in outer membrane invagination during cell division and is important for maintaining outer membrane integrity.</text>
</comment>
<evidence type="ECO:0000313" key="11">
    <source>
        <dbReference type="EMBL" id="TVU69699.1"/>
    </source>
</evidence>
<keyword evidence="7 10" id="KW-1133">Transmembrane helix</keyword>
<sequence>MKGPYSRGHKRKLSSEINVVPFIDVMLVLLVIFMITAPMMTQGVQVELPKVTSKPIDNPDDVTPLIVSLDDSGNYYIDMGSDEDKRSPVALDELGSKVAAIVAEKPKTPVLVKGAKTAPYGDVMGLMSTLQGAGVPNVGLISEPPNEG</sequence>
<evidence type="ECO:0000313" key="12">
    <source>
        <dbReference type="Proteomes" id="UP000319941"/>
    </source>
</evidence>
<reference evidence="11 12" key="1">
    <citation type="submission" date="2019-07" db="EMBL/GenBank/DDBJ databases">
        <title>Diversity of Bacteria from Kongsfjorden, Arctic.</title>
        <authorList>
            <person name="Yu Y."/>
        </authorList>
    </citation>
    <scope>NUCLEOTIDE SEQUENCE [LARGE SCALE GENOMIC DNA]</scope>
    <source>
        <strain evidence="11 12">SM1923</strain>
    </source>
</reference>
<comment type="similarity">
    <text evidence="2 10">Belongs to the ExbD/TolR family.</text>
</comment>